<feature type="domain" description="NapC/NirT cytochrome c N-terminal" evidence="13">
    <location>
        <begin position="63"/>
        <end position="202"/>
    </location>
</feature>
<dbReference type="Gene3D" id="1.10.3820.10">
    <property type="entry name" value="Di-heme elbow motif domain"/>
    <property type="match status" value="1"/>
</dbReference>
<dbReference type="GO" id="GO:0009055">
    <property type="term" value="F:electron transfer activity"/>
    <property type="evidence" value="ECO:0007669"/>
    <property type="project" value="TreeGrafter"/>
</dbReference>
<evidence type="ECO:0000256" key="3">
    <source>
        <dbReference type="ARBA" id="ARBA00022448"/>
    </source>
</evidence>
<evidence type="ECO:0000256" key="2">
    <source>
        <dbReference type="ARBA" id="ARBA00007395"/>
    </source>
</evidence>
<reference evidence="14 15" key="1">
    <citation type="submission" date="2018-01" db="EMBL/GenBank/DDBJ databases">
        <title>Complete genome sequence of Bacteriovorax stolpii DSM12778.</title>
        <authorList>
            <person name="Tang B."/>
            <person name="Chang J."/>
        </authorList>
    </citation>
    <scope>NUCLEOTIDE SEQUENCE [LARGE SCALE GENOMIC DNA]</scope>
    <source>
        <strain evidence="14 15">DSM 12778</strain>
    </source>
</reference>
<dbReference type="AlphaFoldDB" id="A0A2K9NUS9"/>
<evidence type="ECO:0000256" key="8">
    <source>
        <dbReference type="ARBA" id="ARBA00022982"/>
    </source>
</evidence>
<dbReference type="Pfam" id="PF03264">
    <property type="entry name" value="Cytochrom_NNT"/>
    <property type="match status" value="1"/>
</dbReference>
<dbReference type="PANTHER" id="PTHR30333">
    <property type="entry name" value="CYTOCHROME C-TYPE PROTEIN"/>
    <property type="match status" value="1"/>
</dbReference>
<keyword evidence="8" id="KW-0249">Electron transport</keyword>
<dbReference type="InterPro" id="IPR036280">
    <property type="entry name" value="Multihaem_cyt_sf"/>
</dbReference>
<evidence type="ECO:0000313" key="15">
    <source>
        <dbReference type="Proteomes" id="UP000235584"/>
    </source>
</evidence>
<proteinExistence type="inferred from homology"/>
<evidence type="ECO:0000256" key="7">
    <source>
        <dbReference type="ARBA" id="ARBA00022723"/>
    </source>
</evidence>
<dbReference type="GO" id="GO:0022900">
    <property type="term" value="P:electron transport chain"/>
    <property type="evidence" value="ECO:0007669"/>
    <property type="project" value="InterPro"/>
</dbReference>
<evidence type="ECO:0000256" key="10">
    <source>
        <dbReference type="ARBA" id="ARBA00023004"/>
    </source>
</evidence>
<dbReference type="InterPro" id="IPR038266">
    <property type="entry name" value="NapC/NirT_cytc_sf"/>
</dbReference>
<evidence type="ECO:0000256" key="4">
    <source>
        <dbReference type="ARBA" id="ARBA00022475"/>
    </source>
</evidence>
<evidence type="ECO:0000256" key="9">
    <source>
        <dbReference type="ARBA" id="ARBA00022989"/>
    </source>
</evidence>
<dbReference type="InterPro" id="IPR051174">
    <property type="entry name" value="Cytochrome_c-type_ET"/>
</dbReference>
<keyword evidence="7" id="KW-0479">Metal-binding</keyword>
<keyword evidence="11 12" id="KW-0472">Membrane</keyword>
<evidence type="ECO:0000256" key="6">
    <source>
        <dbReference type="ARBA" id="ARBA00022692"/>
    </source>
</evidence>
<name>A0A2K9NUS9_BACTC</name>
<comment type="subcellular location">
    <subcellularLocation>
        <location evidence="1">Cell membrane</location>
    </subcellularLocation>
</comment>
<evidence type="ECO:0000256" key="5">
    <source>
        <dbReference type="ARBA" id="ARBA00022617"/>
    </source>
</evidence>
<keyword evidence="10" id="KW-0408">Iron</keyword>
<dbReference type="Proteomes" id="UP000235584">
    <property type="component" value="Chromosome"/>
</dbReference>
<dbReference type="EMBL" id="CP025704">
    <property type="protein sequence ID" value="AUN99258.1"/>
    <property type="molecule type" value="Genomic_DNA"/>
</dbReference>
<keyword evidence="9 12" id="KW-1133">Transmembrane helix</keyword>
<dbReference type="InterPro" id="IPR017571">
    <property type="entry name" value="NrfH"/>
</dbReference>
<keyword evidence="4" id="KW-1003">Cell membrane</keyword>
<evidence type="ECO:0000259" key="13">
    <source>
        <dbReference type="Pfam" id="PF03264"/>
    </source>
</evidence>
<dbReference type="InterPro" id="IPR005126">
    <property type="entry name" value="NapC/NirT_cyt_c_N"/>
</dbReference>
<dbReference type="GO" id="GO:0009061">
    <property type="term" value="P:anaerobic respiration"/>
    <property type="evidence" value="ECO:0007669"/>
    <property type="project" value="TreeGrafter"/>
</dbReference>
<organism evidence="14 15">
    <name type="scientific">Bacteriovorax stolpii</name>
    <name type="common">Bdellovibrio stolpii</name>
    <dbReference type="NCBI Taxonomy" id="960"/>
    <lineage>
        <taxon>Bacteria</taxon>
        <taxon>Pseudomonadati</taxon>
        <taxon>Bdellovibrionota</taxon>
        <taxon>Bacteriovoracia</taxon>
        <taxon>Bacteriovoracales</taxon>
        <taxon>Bacteriovoracaceae</taxon>
        <taxon>Bacteriovorax</taxon>
    </lineage>
</organism>
<dbReference type="SUPFAM" id="SSF48695">
    <property type="entry name" value="Multiheme cytochromes"/>
    <property type="match status" value="1"/>
</dbReference>
<dbReference type="PANTHER" id="PTHR30333:SF1">
    <property type="entry name" value="CYTOCHROME C-TYPE PROTEIN NAPC"/>
    <property type="match status" value="1"/>
</dbReference>
<dbReference type="GO" id="GO:0046872">
    <property type="term" value="F:metal ion binding"/>
    <property type="evidence" value="ECO:0007669"/>
    <property type="project" value="UniProtKB-KW"/>
</dbReference>
<gene>
    <name evidence="14" type="primary">nrfH</name>
    <name evidence="14" type="ORF">C0V70_14320</name>
</gene>
<dbReference type="NCBIfam" id="TIGR03153">
    <property type="entry name" value="cytochr_NrfH"/>
    <property type="match status" value="1"/>
</dbReference>
<keyword evidence="3" id="KW-0813">Transport</keyword>
<evidence type="ECO:0000256" key="12">
    <source>
        <dbReference type="SAM" id="Phobius"/>
    </source>
</evidence>
<evidence type="ECO:0000256" key="11">
    <source>
        <dbReference type="ARBA" id="ARBA00023136"/>
    </source>
</evidence>
<keyword evidence="5" id="KW-0349">Heme</keyword>
<protein>
    <submittedName>
        <fullName evidence="14">Cytochrome c nitrite reductase small subunit</fullName>
    </submittedName>
</protein>
<comment type="similarity">
    <text evidence="2">Belongs to the NapC/NirT/NrfH family.</text>
</comment>
<evidence type="ECO:0000256" key="1">
    <source>
        <dbReference type="ARBA" id="ARBA00004236"/>
    </source>
</evidence>
<dbReference type="GO" id="GO:0005886">
    <property type="term" value="C:plasma membrane"/>
    <property type="evidence" value="ECO:0007669"/>
    <property type="project" value="UniProtKB-SubCell"/>
</dbReference>
<sequence>MNSREVKEKLILACTNGRPSFIVEQFRFADIHHHKNYFVKIILLVILITKGESLKSKITIFVILCAVIGLSLGLGSFTFIYGKGYSYLQDDPKACVNCHIMKDQYDSWSKSSHKSVATCNSCHAPQEFYLKYLNKAENGFNHGWKFTTGKYRDPIRIREHNFDIAMKSCLHCHGDLMNSAQHEKPLLEGRSCVQCHRDVGHSH</sequence>
<keyword evidence="15" id="KW-1185">Reference proteome</keyword>
<dbReference type="KEGG" id="bsto:C0V70_14320"/>
<accession>A0A2K9NUS9</accession>
<feature type="transmembrane region" description="Helical" evidence="12">
    <location>
        <begin position="60"/>
        <end position="81"/>
    </location>
</feature>
<keyword evidence="6 12" id="KW-0812">Transmembrane</keyword>
<evidence type="ECO:0000313" key="14">
    <source>
        <dbReference type="EMBL" id="AUN99258.1"/>
    </source>
</evidence>